<dbReference type="HOGENOM" id="CLU_2815116_0_0_1"/>
<proteinExistence type="predicted"/>
<accession>B4JMX5</accession>
<name>B4JMX5_DROGR</name>
<evidence type="ECO:0000313" key="2">
    <source>
        <dbReference type="Proteomes" id="UP000001070"/>
    </source>
</evidence>
<sequence>MPEHDYPEHPEMPMITTVVKVFKLTDMNEILDIIEVVETLCIVDDFKMLESEMNEDVVMHTAEEDNE</sequence>
<reference evidence="1 2" key="1">
    <citation type="journal article" date="2007" name="Nature">
        <title>Evolution of genes and genomes on the Drosophila phylogeny.</title>
        <authorList>
            <consortium name="Drosophila 12 Genomes Consortium"/>
            <person name="Clark A.G."/>
            <person name="Eisen M.B."/>
            <person name="Smith D.R."/>
            <person name="Bergman C.M."/>
            <person name="Oliver B."/>
            <person name="Markow T.A."/>
            <person name="Kaufman T.C."/>
            <person name="Kellis M."/>
            <person name="Gelbart W."/>
            <person name="Iyer V.N."/>
            <person name="Pollard D.A."/>
            <person name="Sackton T.B."/>
            <person name="Larracuente A.M."/>
            <person name="Singh N.D."/>
            <person name="Abad J.P."/>
            <person name="Abt D.N."/>
            <person name="Adryan B."/>
            <person name="Aguade M."/>
            <person name="Akashi H."/>
            <person name="Anderson W.W."/>
            <person name="Aquadro C.F."/>
            <person name="Ardell D.H."/>
            <person name="Arguello R."/>
            <person name="Artieri C.G."/>
            <person name="Barbash D.A."/>
            <person name="Barker D."/>
            <person name="Barsanti P."/>
            <person name="Batterham P."/>
            <person name="Batzoglou S."/>
            <person name="Begun D."/>
            <person name="Bhutkar A."/>
            <person name="Blanco E."/>
            <person name="Bosak S.A."/>
            <person name="Bradley R.K."/>
            <person name="Brand A.D."/>
            <person name="Brent M.R."/>
            <person name="Brooks A.N."/>
            <person name="Brown R.H."/>
            <person name="Butlin R.K."/>
            <person name="Caggese C."/>
            <person name="Calvi B.R."/>
            <person name="Bernardo de Carvalho A."/>
            <person name="Caspi A."/>
            <person name="Castrezana S."/>
            <person name="Celniker S.E."/>
            <person name="Chang J.L."/>
            <person name="Chapple C."/>
            <person name="Chatterji S."/>
            <person name="Chinwalla A."/>
            <person name="Civetta A."/>
            <person name="Clifton S.W."/>
            <person name="Comeron J.M."/>
            <person name="Costello J.C."/>
            <person name="Coyne J.A."/>
            <person name="Daub J."/>
            <person name="David R.G."/>
            <person name="Delcher A.L."/>
            <person name="Delehaunty K."/>
            <person name="Do C.B."/>
            <person name="Ebling H."/>
            <person name="Edwards K."/>
            <person name="Eickbush T."/>
            <person name="Evans J.D."/>
            <person name="Filipski A."/>
            <person name="Findeiss S."/>
            <person name="Freyhult E."/>
            <person name="Fulton L."/>
            <person name="Fulton R."/>
            <person name="Garcia A.C."/>
            <person name="Gardiner A."/>
            <person name="Garfield D.A."/>
            <person name="Garvin B.E."/>
            <person name="Gibson G."/>
            <person name="Gilbert D."/>
            <person name="Gnerre S."/>
            <person name="Godfrey J."/>
            <person name="Good R."/>
            <person name="Gotea V."/>
            <person name="Gravely B."/>
            <person name="Greenberg A.J."/>
            <person name="Griffiths-Jones S."/>
            <person name="Gross S."/>
            <person name="Guigo R."/>
            <person name="Gustafson E.A."/>
            <person name="Haerty W."/>
            <person name="Hahn M.W."/>
            <person name="Halligan D.L."/>
            <person name="Halpern A.L."/>
            <person name="Halter G.M."/>
            <person name="Han M.V."/>
            <person name="Heger A."/>
            <person name="Hillier L."/>
            <person name="Hinrichs A.S."/>
            <person name="Holmes I."/>
            <person name="Hoskins R.A."/>
            <person name="Hubisz M.J."/>
            <person name="Hultmark D."/>
            <person name="Huntley M.A."/>
            <person name="Jaffe D.B."/>
            <person name="Jagadeeshan S."/>
            <person name="Jeck W.R."/>
            <person name="Johnson J."/>
            <person name="Jones C.D."/>
            <person name="Jordan W.C."/>
            <person name="Karpen G.H."/>
            <person name="Kataoka E."/>
            <person name="Keightley P.D."/>
            <person name="Kheradpour P."/>
            <person name="Kirkness E.F."/>
            <person name="Koerich L.B."/>
            <person name="Kristiansen K."/>
            <person name="Kudrna D."/>
            <person name="Kulathinal R.J."/>
            <person name="Kumar S."/>
            <person name="Kwok R."/>
            <person name="Lander E."/>
            <person name="Langley C.H."/>
            <person name="Lapoint R."/>
            <person name="Lazzaro B.P."/>
            <person name="Lee S.J."/>
            <person name="Levesque L."/>
            <person name="Li R."/>
            <person name="Lin C.F."/>
            <person name="Lin M.F."/>
            <person name="Lindblad-Toh K."/>
            <person name="Llopart A."/>
            <person name="Long M."/>
            <person name="Low L."/>
            <person name="Lozovsky E."/>
            <person name="Lu J."/>
            <person name="Luo M."/>
            <person name="Machado C.A."/>
            <person name="Makalowski W."/>
            <person name="Marzo M."/>
            <person name="Matsuda M."/>
            <person name="Matzkin L."/>
            <person name="McAllister B."/>
            <person name="McBride C.S."/>
            <person name="McKernan B."/>
            <person name="McKernan K."/>
            <person name="Mendez-Lago M."/>
            <person name="Minx P."/>
            <person name="Mollenhauer M.U."/>
            <person name="Montooth K."/>
            <person name="Mount S.M."/>
            <person name="Mu X."/>
            <person name="Myers E."/>
            <person name="Negre B."/>
            <person name="Newfeld S."/>
            <person name="Nielsen R."/>
            <person name="Noor M.A."/>
            <person name="O'Grady P."/>
            <person name="Pachter L."/>
            <person name="Papaceit M."/>
            <person name="Parisi M.J."/>
            <person name="Parisi M."/>
            <person name="Parts L."/>
            <person name="Pedersen J.S."/>
            <person name="Pesole G."/>
            <person name="Phillippy A.M."/>
            <person name="Ponting C.P."/>
            <person name="Pop M."/>
            <person name="Porcelli D."/>
            <person name="Powell J.R."/>
            <person name="Prohaska S."/>
            <person name="Pruitt K."/>
            <person name="Puig M."/>
            <person name="Quesneville H."/>
            <person name="Ram K.R."/>
            <person name="Rand D."/>
            <person name="Rasmussen M.D."/>
            <person name="Reed L.K."/>
            <person name="Reenan R."/>
            <person name="Reily A."/>
            <person name="Remington K.A."/>
            <person name="Rieger T.T."/>
            <person name="Ritchie M.G."/>
            <person name="Robin C."/>
            <person name="Rogers Y.H."/>
            <person name="Rohde C."/>
            <person name="Rozas J."/>
            <person name="Rubenfield M.J."/>
            <person name="Ruiz A."/>
            <person name="Russo S."/>
            <person name="Salzberg S.L."/>
            <person name="Sanchez-Gracia A."/>
            <person name="Saranga D.J."/>
            <person name="Sato H."/>
            <person name="Schaeffer S.W."/>
            <person name="Schatz M.C."/>
            <person name="Schlenke T."/>
            <person name="Schwartz R."/>
            <person name="Segarra C."/>
            <person name="Singh R.S."/>
            <person name="Sirot L."/>
            <person name="Sirota M."/>
            <person name="Sisneros N.B."/>
            <person name="Smith C.D."/>
            <person name="Smith T.F."/>
            <person name="Spieth J."/>
            <person name="Stage D.E."/>
            <person name="Stark A."/>
            <person name="Stephan W."/>
            <person name="Strausberg R.L."/>
            <person name="Strempel S."/>
            <person name="Sturgill D."/>
            <person name="Sutton G."/>
            <person name="Sutton G.G."/>
            <person name="Tao W."/>
            <person name="Teichmann S."/>
            <person name="Tobari Y.N."/>
            <person name="Tomimura Y."/>
            <person name="Tsolas J.M."/>
            <person name="Valente V.L."/>
            <person name="Venter E."/>
            <person name="Venter J.C."/>
            <person name="Vicario S."/>
            <person name="Vieira F.G."/>
            <person name="Vilella A.J."/>
            <person name="Villasante A."/>
            <person name="Walenz B."/>
            <person name="Wang J."/>
            <person name="Wasserman M."/>
            <person name="Watts T."/>
            <person name="Wilson D."/>
            <person name="Wilson R.K."/>
            <person name="Wing R.A."/>
            <person name="Wolfner M.F."/>
            <person name="Wong A."/>
            <person name="Wong G.K."/>
            <person name="Wu C.I."/>
            <person name="Wu G."/>
            <person name="Yamamoto D."/>
            <person name="Yang H.P."/>
            <person name="Yang S.P."/>
            <person name="Yorke J.A."/>
            <person name="Yoshida K."/>
            <person name="Zdobnov E."/>
            <person name="Zhang P."/>
            <person name="Zhang Y."/>
            <person name="Zimin A.V."/>
            <person name="Baldwin J."/>
            <person name="Abdouelleil A."/>
            <person name="Abdulkadir J."/>
            <person name="Abebe A."/>
            <person name="Abera B."/>
            <person name="Abreu J."/>
            <person name="Acer S.C."/>
            <person name="Aftuck L."/>
            <person name="Alexander A."/>
            <person name="An P."/>
            <person name="Anderson E."/>
            <person name="Anderson S."/>
            <person name="Arachi H."/>
            <person name="Azer M."/>
            <person name="Bachantsang P."/>
            <person name="Barry A."/>
            <person name="Bayul T."/>
            <person name="Berlin A."/>
            <person name="Bessette D."/>
            <person name="Bloom T."/>
            <person name="Blye J."/>
            <person name="Boguslavskiy L."/>
            <person name="Bonnet C."/>
            <person name="Boukhgalter B."/>
            <person name="Bourzgui I."/>
            <person name="Brown A."/>
            <person name="Cahill P."/>
            <person name="Channer S."/>
            <person name="Cheshatsang Y."/>
            <person name="Chuda L."/>
            <person name="Citroen M."/>
            <person name="Collymore A."/>
            <person name="Cooke P."/>
            <person name="Costello M."/>
            <person name="D'Aco K."/>
            <person name="Daza R."/>
            <person name="De Haan G."/>
            <person name="DeGray S."/>
            <person name="DeMaso C."/>
            <person name="Dhargay N."/>
            <person name="Dooley K."/>
            <person name="Dooley E."/>
            <person name="Doricent M."/>
            <person name="Dorje P."/>
            <person name="Dorjee K."/>
            <person name="Dupes A."/>
            <person name="Elong R."/>
            <person name="Falk J."/>
            <person name="Farina A."/>
            <person name="Faro S."/>
            <person name="Ferguson D."/>
            <person name="Fisher S."/>
            <person name="Foley C.D."/>
            <person name="Franke A."/>
            <person name="Friedrich D."/>
            <person name="Gadbois L."/>
            <person name="Gearin G."/>
            <person name="Gearin C.R."/>
            <person name="Giannoukos G."/>
            <person name="Goode T."/>
            <person name="Graham J."/>
            <person name="Grandbois E."/>
            <person name="Grewal S."/>
            <person name="Gyaltsen K."/>
            <person name="Hafez N."/>
            <person name="Hagos B."/>
            <person name="Hall J."/>
            <person name="Henson C."/>
            <person name="Hollinger A."/>
            <person name="Honan T."/>
            <person name="Huard M.D."/>
            <person name="Hughes L."/>
            <person name="Hurhula B."/>
            <person name="Husby M.E."/>
            <person name="Kamat A."/>
            <person name="Kanga B."/>
            <person name="Kashin S."/>
            <person name="Khazanovich D."/>
            <person name="Kisner P."/>
            <person name="Lance K."/>
            <person name="Lara M."/>
            <person name="Lee W."/>
            <person name="Lennon N."/>
            <person name="Letendre F."/>
            <person name="LeVine R."/>
            <person name="Lipovsky A."/>
            <person name="Liu X."/>
            <person name="Liu J."/>
            <person name="Liu S."/>
            <person name="Lokyitsang T."/>
            <person name="Lokyitsang Y."/>
            <person name="Lubonja R."/>
            <person name="Lui A."/>
            <person name="MacDonald P."/>
            <person name="Magnisalis V."/>
            <person name="Maru K."/>
            <person name="Matthews C."/>
            <person name="McCusker W."/>
            <person name="McDonough S."/>
            <person name="Mehta T."/>
            <person name="Meldrim J."/>
            <person name="Meneus L."/>
            <person name="Mihai O."/>
            <person name="Mihalev A."/>
            <person name="Mihova T."/>
            <person name="Mittelman R."/>
            <person name="Mlenga V."/>
            <person name="Montmayeur A."/>
            <person name="Mulrain L."/>
            <person name="Navidi A."/>
            <person name="Naylor J."/>
            <person name="Negash T."/>
            <person name="Nguyen T."/>
            <person name="Nguyen N."/>
            <person name="Nicol R."/>
            <person name="Norbu C."/>
            <person name="Norbu N."/>
            <person name="Novod N."/>
            <person name="O'Neill B."/>
            <person name="Osman S."/>
            <person name="Markiewicz E."/>
            <person name="Oyono O.L."/>
            <person name="Patti C."/>
            <person name="Phunkhang P."/>
            <person name="Pierre F."/>
            <person name="Priest M."/>
            <person name="Raghuraman S."/>
            <person name="Rege F."/>
            <person name="Reyes R."/>
            <person name="Rise C."/>
            <person name="Rogov P."/>
            <person name="Ross K."/>
            <person name="Ryan E."/>
            <person name="Settipalli S."/>
            <person name="Shea T."/>
            <person name="Sherpa N."/>
            <person name="Shi L."/>
            <person name="Shih D."/>
            <person name="Sparrow T."/>
            <person name="Spaulding J."/>
            <person name="Stalker J."/>
            <person name="Stange-Thomann N."/>
            <person name="Stavropoulos S."/>
            <person name="Stone C."/>
            <person name="Strader C."/>
            <person name="Tesfaye S."/>
            <person name="Thomson T."/>
            <person name="Thoulutsang Y."/>
            <person name="Thoulutsang D."/>
            <person name="Topham K."/>
            <person name="Topping I."/>
            <person name="Tsamla T."/>
            <person name="Vassiliev H."/>
            <person name="Vo A."/>
            <person name="Wangchuk T."/>
            <person name="Wangdi T."/>
            <person name="Weiand M."/>
            <person name="Wilkinson J."/>
            <person name="Wilson A."/>
            <person name="Yadav S."/>
            <person name="Young G."/>
            <person name="Yu Q."/>
            <person name="Zembek L."/>
            <person name="Zhong D."/>
            <person name="Zimmer A."/>
            <person name="Zwirko Z."/>
            <person name="Jaffe D.B."/>
            <person name="Alvarez P."/>
            <person name="Brockman W."/>
            <person name="Butler J."/>
            <person name="Chin C."/>
            <person name="Gnerre S."/>
            <person name="Grabherr M."/>
            <person name="Kleber M."/>
            <person name="Mauceli E."/>
            <person name="MacCallum I."/>
        </authorList>
    </citation>
    <scope>NUCLEOTIDE SEQUENCE [LARGE SCALE GENOMIC DNA]</scope>
    <source>
        <strain evidence="2">Tucson 15287-2541.00</strain>
    </source>
</reference>
<gene>
    <name evidence="1" type="primary">Dgri\GH24246</name>
    <name evidence="1" type="ORF">Dgri_GH24246</name>
</gene>
<dbReference type="Proteomes" id="UP000001070">
    <property type="component" value="Unassembled WGS sequence"/>
</dbReference>
<keyword evidence="2" id="KW-1185">Reference proteome</keyword>
<dbReference type="InParanoid" id="B4JMX5"/>
<organism evidence="2">
    <name type="scientific">Drosophila grimshawi</name>
    <name type="common">Hawaiian fruit fly</name>
    <name type="synonym">Idiomyia grimshawi</name>
    <dbReference type="NCBI Taxonomy" id="7222"/>
    <lineage>
        <taxon>Eukaryota</taxon>
        <taxon>Metazoa</taxon>
        <taxon>Ecdysozoa</taxon>
        <taxon>Arthropoda</taxon>
        <taxon>Hexapoda</taxon>
        <taxon>Insecta</taxon>
        <taxon>Pterygota</taxon>
        <taxon>Neoptera</taxon>
        <taxon>Endopterygota</taxon>
        <taxon>Diptera</taxon>
        <taxon>Brachycera</taxon>
        <taxon>Muscomorpha</taxon>
        <taxon>Ephydroidea</taxon>
        <taxon>Drosophilidae</taxon>
        <taxon>Drosophila</taxon>
        <taxon>Hawaiian Drosophila</taxon>
    </lineage>
</organism>
<dbReference type="AlphaFoldDB" id="B4JMX5"/>
<evidence type="ECO:0000313" key="1">
    <source>
        <dbReference type="EMBL" id="EDV92068.1"/>
    </source>
</evidence>
<dbReference type="EMBL" id="CH916371">
    <property type="protein sequence ID" value="EDV92068.1"/>
    <property type="molecule type" value="Genomic_DNA"/>
</dbReference>
<protein>
    <submittedName>
        <fullName evidence="1">GH24246</fullName>
    </submittedName>
</protein>